<dbReference type="Proteomes" id="UP000249590">
    <property type="component" value="Unassembled WGS sequence"/>
</dbReference>
<sequence length="97" mass="10454">MPIRFLNAMALCEGDCGADEAEPLRAWLARRRTSLVDLAGADHVHTAVVQVILAARPIISSEPKDPFLCEVLGPVLETSRSAARHPPLKFTPKQAAA</sequence>
<dbReference type="RefSeq" id="WP_111350564.1">
    <property type="nucleotide sequence ID" value="NZ_JAIWKD010000004.1"/>
</dbReference>
<name>A0A8B2NPZ1_9HYPH</name>
<comment type="caution">
    <text evidence="1">The sequence shown here is derived from an EMBL/GenBank/DDBJ whole genome shotgun (WGS) entry which is preliminary data.</text>
</comment>
<evidence type="ECO:0000313" key="2">
    <source>
        <dbReference type="Proteomes" id="UP000249590"/>
    </source>
</evidence>
<dbReference type="OrthoDB" id="7585928at2"/>
<protein>
    <submittedName>
        <fullName evidence="1">Uncharacterized protein</fullName>
    </submittedName>
</protein>
<keyword evidence="2" id="KW-1185">Reference proteome</keyword>
<proteinExistence type="predicted"/>
<organism evidence="1 2">
    <name type="scientific">Acuticoccus sediminis</name>
    <dbReference type="NCBI Taxonomy" id="2184697"/>
    <lineage>
        <taxon>Bacteria</taxon>
        <taxon>Pseudomonadati</taxon>
        <taxon>Pseudomonadota</taxon>
        <taxon>Alphaproteobacteria</taxon>
        <taxon>Hyphomicrobiales</taxon>
        <taxon>Amorphaceae</taxon>
        <taxon>Acuticoccus</taxon>
    </lineage>
</organism>
<gene>
    <name evidence="1" type="ORF">DLJ53_25620</name>
</gene>
<accession>A0A8B2NPZ1</accession>
<reference evidence="1 2" key="1">
    <citation type="submission" date="2018-05" db="EMBL/GenBank/DDBJ databases">
        <title>Acuticoccus sediminis sp. nov., isolated from deep-sea sediment of Indian Ocean.</title>
        <authorList>
            <person name="Liu X."/>
            <person name="Lai Q."/>
            <person name="Du Y."/>
            <person name="Sun F."/>
            <person name="Zhang X."/>
            <person name="Wang S."/>
            <person name="Shao Z."/>
        </authorList>
    </citation>
    <scope>NUCLEOTIDE SEQUENCE [LARGE SCALE GENOMIC DNA]</scope>
    <source>
        <strain evidence="1 2">PTG4-2</strain>
    </source>
</reference>
<evidence type="ECO:0000313" key="1">
    <source>
        <dbReference type="EMBL" id="RAH99008.1"/>
    </source>
</evidence>
<dbReference type="AlphaFoldDB" id="A0A8B2NPZ1"/>
<dbReference type="EMBL" id="QHHQ01000006">
    <property type="protein sequence ID" value="RAH99008.1"/>
    <property type="molecule type" value="Genomic_DNA"/>
</dbReference>